<dbReference type="EMBL" id="KQ977341">
    <property type="protein sequence ID" value="KYN03433.1"/>
    <property type="molecule type" value="Genomic_DNA"/>
</dbReference>
<evidence type="ECO:0000313" key="3">
    <source>
        <dbReference type="Proteomes" id="UP000078542"/>
    </source>
</evidence>
<dbReference type="Proteomes" id="UP000078542">
    <property type="component" value="Unassembled WGS sequence"/>
</dbReference>
<keyword evidence="1" id="KW-1133">Transmembrane helix</keyword>
<name>A0A151IJI3_9HYME</name>
<reference evidence="2 3" key="1">
    <citation type="submission" date="2016-03" db="EMBL/GenBank/DDBJ databases">
        <title>Cyphomyrmex costatus WGS genome.</title>
        <authorList>
            <person name="Nygaard S."/>
            <person name="Hu H."/>
            <person name="Boomsma J."/>
            <person name="Zhang G."/>
        </authorList>
    </citation>
    <scope>NUCLEOTIDE SEQUENCE [LARGE SCALE GENOMIC DNA]</scope>
    <source>
        <strain evidence="2">MS0001</strain>
        <tissue evidence="2">Whole body</tissue>
    </source>
</reference>
<gene>
    <name evidence="2" type="ORF">ALC62_05723</name>
</gene>
<keyword evidence="1" id="KW-0472">Membrane</keyword>
<organism evidence="2 3">
    <name type="scientific">Cyphomyrmex costatus</name>
    <dbReference type="NCBI Taxonomy" id="456900"/>
    <lineage>
        <taxon>Eukaryota</taxon>
        <taxon>Metazoa</taxon>
        <taxon>Ecdysozoa</taxon>
        <taxon>Arthropoda</taxon>
        <taxon>Hexapoda</taxon>
        <taxon>Insecta</taxon>
        <taxon>Pterygota</taxon>
        <taxon>Neoptera</taxon>
        <taxon>Endopterygota</taxon>
        <taxon>Hymenoptera</taxon>
        <taxon>Apocrita</taxon>
        <taxon>Aculeata</taxon>
        <taxon>Formicoidea</taxon>
        <taxon>Formicidae</taxon>
        <taxon>Myrmicinae</taxon>
        <taxon>Cyphomyrmex</taxon>
    </lineage>
</organism>
<evidence type="ECO:0000313" key="2">
    <source>
        <dbReference type="EMBL" id="KYN03433.1"/>
    </source>
</evidence>
<sequence>MSQLSDGDTTVIRTRLDHDEDRHLDILTGSIYMPYNSQEEPPPKRVRELVSYAVFNYFRMTPELFDELLSLIGPRIEKQELCRVPISSRTRLLILFFFIAHFVVLISTIDNRSNSWIDSLQSHATDMTFH</sequence>
<evidence type="ECO:0000256" key="1">
    <source>
        <dbReference type="SAM" id="Phobius"/>
    </source>
</evidence>
<feature type="transmembrane region" description="Helical" evidence="1">
    <location>
        <begin position="92"/>
        <end position="109"/>
    </location>
</feature>
<keyword evidence="3" id="KW-1185">Reference proteome</keyword>
<dbReference type="AlphaFoldDB" id="A0A151IJI3"/>
<protein>
    <submittedName>
        <fullName evidence="2">Uncharacterized protein</fullName>
    </submittedName>
</protein>
<proteinExistence type="predicted"/>
<keyword evidence="1" id="KW-0812">Transmembrane</keyword>
<accession>A0A151IJI3</accession>